<sequence length="160" mass="19373">MAYKKDLISKPYLYKILELDKYLKYDVIDYCNKKTMSLKRNFMKFSDIIKKFNKKININYYLKSVVNFYACFINYNDRYQLSTKLVLEALKKLKDNNTDKDEVNKVKVDKNKMNENKVNKNKISNIRDILAQKLAEKWIKEYIKDLYDNLKKDKTIITYL</sequence>
<evidence type="ECO:0000313" key="2">
    <source>
        <dbReference type="Proteomes" id="UP000265703"/>
    </source>
</evidence>
<dbReference type="EMBL" id="QKYT01000164">
    <property type="protein sequence ID" value="RIA91025.1"/>
    <property type="molecule type" value="Genomic_DNA"/>
</dbReference>
<accession>A0A397T3Z9</accession>
<proteinExistence type="predicted"/>
<gene>
    <name evidence="1" type="ORF">C1645_737423</name>
</gene>
<name>A0A397T3Z9_9GLOM</name>
<dbReference type="AlphaFoldDB" id="A0A397T3Z9"/>
<protein>
    <submittedName>
        <fullName evidence="1">Uncharacterized protein</fullName>
    </submittedName>
</protein>
<dbReference type="Proteomes" id="UP000265703">
    <property type="component" value="Unassembled WGS sequence"/>
</dbReference>
<evidence type="ECO:0000313" key="1">
    <source>
        <dbReference type="EMBL" id="RIA91025.1"/>
    </source>
</evidence>
<dbReference type="OrthoDB" id="2418101at2759"/>
<organism evidence="1 2">
    <name type="scientific">Glomus cerebriforme</name>
    <dbReference type="NCBI Taxonomy" id="658196"/>
    <lineage>
        <taxon>Eukaryota</taxon>
        <taxon>Fungi</taxon>
        <taxon>Fungi incertae sedis</taxon>
        <taxon>Mucoromycota</taxon>
        <taxon>Glomeromycotina</taxon>
        <taxon>Glomeromycetes</taxon>
        <taxon>Glomerales</taxon>
        <taxon>Glomeraceae</taxon>
        <taxon>Glomus</taxon>
    </lineage>
</organism>
<comment type="caution">
    <text evidence="1">The sequence shown here is derived from an EMBL/GenBank/DDBJ whole genome shotgun (WGS) entry which is preliminary data.</text>
</comment>
<keyword evidence="2" id="KW-1185">Reference proteome</keyword>
<reference evidence="1 2" key="1">
    <citation type="submission" date="2018-06" db="EMBL/GenBank/DDBJ databases">
        <title>Comparative genomics reveals the genomic features of Rhizophagus irregularis, R. cerebriforme, R. diaphanum and Gigaspora rosea, and their symbiotic lifestyle signature.</title>
        <authorList>
            <person name="Morin E."/>
            <person name="San Clemente H."/>
            <person name="Chen E.C.H."/>
            <person name="De La Providencia I."/>
            <person name="Hainaut M."/>
            <person name="Kuo A."/>
            <person name="Kohler A."/>
            <person name="Murat C."/>
            <person name="Tang N."/>
            <person name="Roy S."/>
            <person name="Loubradou J."/>
            <person name="Henrissat B."/>
            <person name="Grigoriev I.V."/>
            <person name="Corradi N."/>
            <person name="Roux C."/>
            <person name="Martin F.M."/>
        </authorList>
    </citation>
    <scope>NUCLEOTIDE SEQUENCE [LARGE SCALE GENOMIC DNA]</scope>
    <source>
        <strain evidence="1 2">DAOM 227022</strain>
    </source>
</reference>